<sequence>MKKEKDLRSELRPTIRTHAEDHSSNTQQPLISIVSSILLSAAQDFLELSLKRIGSSGLLKFFGSLIDTEQTATLSTLPLSSLLSILSIALVRLDLIPSEQEHQHNFSIFFSHRQNRFNHQVKHVVHALFEEGMEDRSEIARNSFSAVFLNDWKGANAPNLVDLSQDADQWDDEDFDDFENQWLIQDESFDESDSDEFDDVL</sequence>
<protein>
    <submittedName>
        <fullName evidence="2">Uncharacterized protein</fullName>
    </submittedName>
</protein>
<gene>
    <name evidence="2" type="ORF">BLNAU_9742</name>
</gene>
<reference evidence="2 3" key="1">
    <citation type="journal article" date="2022" name="bioRxiv">
        <title>Genomics of Preaxostyla Flagellates Illuminates Evolutionary Transitions and the Path Towards Mitochondrial Loss.</title>
        <authorList>
            <person name="Novak L.V.F."/>
            <person name="Treitli S.C."/>
            <person name="Pyrih J."/>
            <person name="Halakuc P."/>
            <person name="Pipaliya S.V."/>
            <person name="Vacek V."/>
            <person name="Brzon O."/>
            <person name="Soukal P."/>
            <person name="Eme L."/>
            <person name="Dacks J.B."/>
            <person name="Karnkowska A."/>
            <person name="Elias M."/>
            <person name="Hampl V."/>
        </authorList>
    </citation>
    <scope>NUCLEOTIDE SEQUENCE [LARGE SCALE GENOMIC DNA]</scope>
    <source>
        <strain evidence="2">NAU3</strain>
        <tissue evidence="2">Gut</tissue>
    </source>
</reference>
<accession>A0ABQ9XV42</accession>
<feature type="region of interest" description="Disordered" evidence="1">
    <location>
        <begin position="1"/>
        <end position="23"/>
    </location>
</feature>
<proteinExistence type="predicted"/>
<evidence type="ECO:0000313" key="2">
    <source>
        <dbReference type="EMBL" id="KAK2955349.1"/>
    </source>
</evidence>
<evidence type="ECO:0000313" key="3">
    <source>
        <dbReference type="Proteomes" id="UP001281761"/>
    </source>
</evidence>
<keyword evidence="3" id="KW-1185">Reference proteome</keyword>
<dbReference type="EMBL" id="JARBJD010000068">
    <property type="protein sequence ID" value="KAK2955349.1"/>
    <property type="molecule type" value="Genomic_DNA"/>
</dbReference>
<comment type="caution">
    <text evidence="2">The sequence shown here is derived from an EMBL/GenBank/DDBJ whole genome shotgun (WGS) entry which is preliminary data.</text>
</comment>
<evidence type="ECO:0000256" key="1">
    <source>
        <dbReference type="SAM" id="MobiDB-lite"/>
    </source>
</evidence>
<dbReference type="Proteomes" id="UP001281761">
    <property type="component" value="Unassembled WGS sequence"/>
</dbReference>
<name>A0ABQ9XV42_9EUKA</name>
<organism evidence="2 3">
    <name type="scientific">Blattamonas nauphoetae</name>
    <dbReference type="NCBI Taxonomy" id="2049346"/>
    <lineage>
        <taxon>Eukaryota</taxon>
        <taxon>Metamonada</taxon>
        <taxon>Preaxostyla</taxon>
        <taxon>Oxymonadida</taxon>
        <taxon>Blattamonas</taxon>
    </lineage>
</organism>